<dbReference type="InterPro" id="IPR003314">
    <property type="entry name" value="Mu-type_HTH"/>
</dbReference>
<evidence type="ECO:0000259" key="2">
    <source>
        <dbReference type="PROSITE" id="PS51702"/>
    </source>
</evidence>
<dbReference type="KEGG" id="blag:BLTE_15970"/>
<dbReference type="GO" id="GO:0003677">
    <property type="term" value="F:DNA binding"/>
    <property type="evidence" value="ECO:0007669"/>
    <property type="project" value="InterPro"/>
</dbReference>
<dbReference type="Gene3D" id="3.30.420.10">
    <property type="entry name" value="Ribonuclease H-like superfamily/Ribonuclease H"/>
    <property type="match status" value="1"/>
</dbReference>
<feature type="domain" description="HTH Mu-type" evidence="2">
    <location>
        <begin position="1"/>
        <end position="81"/>
    </location>
</feature>
<evidence type="ECO:0000313" key="3">
    <source>
        <dbReference type="EMBL" id="BBF92912.1"/>
    </source>
</evidence>
<organism evidence="3 4">
    <name type="scientific">Blastochloris tepida</name>
    <dbReference type="NCBI Taxonomy" id="2233851"/>
    <lineage>
        <taxon>Bacteria</taxon>
        <taxon>Pseudomonadati</taxon>
        <taxon>Pseudomonadota</taxon>
        <taxon>Alphaproteobacteria</taxon>
        <taxon>Hyphomicrobiales</taxon>
        <taxon>Blastochloridaceae</taxon>
        <taxon>Blastochloris</taxon>
    </lineage>
</organism>
<evidence type="ECO:0000313" key="4">
    <source>
        <dbReference type="Proteomes" id="UP000266934"/>
    </source>
</evidence>
<reference evidence="3 4" key="1">
    <citation type="submission" date="2018-08" db="EMBL/GenBank/DDBJ databases">
        <title>Complete genome sequencing of Blastochloris tepida GI.</title>
        <authorList>
            <person name="Tsukatani Y."/>
            <person name="Mori H."/>
        </authorList>
    </citation>
    <scope>NUCLEOTIDE SEQUENCE [LARGE SCALE GENOMIC DNA]</scope>
    <source>
        <strain evidence="3 4">GI</strain>
    </source>
</reference>
<dbReference type="InterPro" id="IPR036397">
    <property type="entry name" value="RNaseH_sf"/>
</dbReference>
<evidence type="ECO:0008006" key="5">
    <source>
        <dbReference type="Google" id="ProtNLM"/>
    </source>
</evidence>
<dbReference type="PROSITE" id="PS50994">
    <property type="entry name" value="INTEGRASE"/>
    <property type="match status" value="1"/>
</dbReference>
<dbReference type="EMBL" id="AP018907">
    <property type="protein sequence ID" value="BBF92912.1"/>
    <property type="molecule type" value="Genomic_DNA"/>
</dbReference>
<name>A0A348G029_9HYPH</name>
<dbReference type="GO" id="GO:0015074">
    <property type="term" value="P:DNA integration"/>
    <property type="evidence" value="ECO:0007669"/>
    <property type="project" value="InterPro"/>
</dbReference>
<evidence type="ECO:0000259" key="1">
    <source>
        <dbReference type="PROSITE" id="PS50994"/>
    </source>
</evidence>
<gene>
    <name evidence="3" type="ORF">BLTE_15970</name>
</gene>
<dbReference type="AlphaFoldDB" id="A0A348G029"/>
<feature type="domain" description="Integrase catalytic" evidence="1">
    <location>
        <begin position="277"/>
        <end position="481"/>
    </location>
</feature>
<dbReference type="InterPro" id="IPR012337">
    <property type="entry name" value="RNaseH-like_sf"/>
</dbReference>
<dbReference type="PROSITE" id="PS51702">
    <property type="entry name" value="HTH_MU"/>
    <property type="match status" value="1"/>
</dbReference>
<sequence length="672" mass="74417">MKGFISLPALAEVAGVSRQAIEKAVSRAALQRADIVWRGSTLTVREVRGRGGRSGVSYEVLVSSLPLGLQLEFKALQSPVEAPSKGRHHDKDSWGWWSFHVAEALRHEKGSPERAAAVAALAARSDLTDWRGRPITLSERTIQRKIKALEDGGLAALGRKRRADAGAKKAIITRAWDGAVPFDDAEKLRIRERLDQHIRNLWGNGGALSMVRRLAGEWLADTTRLAGFDPGPDDLARLCQLPQHLVERGKRARKVHVFNTDRKTFEDGKRRVRRTIEGLQPMDVVVGDVHPVDVLVRREDGSTATPRAIAWLDVATGRVRMTFLLFEKGRGVRNEDVARSFLDMVRDPAWGVPRHLYLDNGAEYNWADFIEDAMKVINGPVEYFTRSSPIIKAKPYNAAAKPIEGIFAVLEKTVFNVLEGHIGGDRLRKKSANVGRPPAPFPGTWADFCQKAEGLVSYYNTNPQRGRLGGLTPNQMLRRAQEAGWRAATIDPMALLQAFTVREARTPDRGCIAVKGRPFTCDGLSLYNGEKVEVAIPRYGEIQVVAVFAPDGTFIGAAREDRPFHFLDPEGAAEAARRDKVDRQLIADLRKTVEPIDIAGLAVESGRRAAGLPAPMPADVLPISDRTATVARALAETPEEALRRIQRERDAAINRRLAQIEREKIERQKEAS</sequence>
<protein>
    <recommendedName>
        <fullName evidence="5">Integrase catalytic domain-containing protein</fullName>
    </recommendedName>
</protein>
<proteinExistence type="predicted"/>
<dbReference type="Proteomes" id="UP000266934">
    <property type="component" value="Chromosome"/>
</dbReference>
<dbReference type="InterPro" id="IPR001584">
    <property type="entry name" value="Integrase_cat-core"/>
</dbReference>
<dbReference type="SUPFAM" id="SSF53098">
    <property type="entry name" value="Ribonuclease H-like"/>
    <property type="match status" value="1"/>
</dbReference>
<accession>A0A348G029</accession>
<keyword evidence="4" id="KW-1185">Reference proteome</keyword>